<dbReference type="EMBL" id="BABS01000111">
    <property type="protein sequence ID" value="GAA09675.1"/>
    <property type="molecule type" value="Genomic_DNA"/>
</dbReference>
<reference evidence="2 3" key="1">
    <citation type="journal article" date="2011" name="Biochem. Biophys. Res. Commun.">
        <title>Increased number of Arginine-based salt bridges contributes to the thermotolerance of thermotolerant acetic acid bacteria, Acetobacter tropicalis SKU1100.</title>
        <authorList>
            <person name="Matsutani M."/>
            <person name="Hirakawa H."/>
            <person name="Nishikura M."/>
            <person name="Soemphol W."/>
            <person name="Ali I.A.I."/>
            <person name="Yakushi T."/>
            <person name="Matsushita K."/>
        </authorList>
    </citation>
    <scope>NUCLEOTIDE SEQUENCE [LARGE SCALE GENOMIC DNA]</scope>
    <source>
        <strain evidence="2 3">NBRC 101654</strain>
    </source>
</reference>
<proteinExistence type="predicted"/>
<dbReference type="Proteomes" id="UP000004319">
    <property type="component" value="Unassembled WGS sequence"/>
</dbReference>
<keyword evidence="1" id="KW-0472">Membrane</keyword>
<name>F7VH30_9PROT</name>
<evidence type="ECO:0000313" key="2">
    <source>
        <dbReference type="EMBL" id="GAA09675.1"/>
    </source>
</evidence>
<keyword evidence="1" id="KW-1133">Transmembrane helix</keyword>
<evidence type="ECO:0000313" key="3">
    <source>
        <dbReference type="Proteomes" id="UP000004319"/>
    </source>
</evidence>
<gene>
    <name evidence="2" type="ORF">ATPR_2679</name>
</gene>
<comment type="caution">
    <text evidence="2">The sequence shown here is derived from an EMBL/GenBank/DDBJ whole genome shotgun (WGS) entry which is preliminary data.</text>
</comment>
<dbReference type="AlphaFoldDB" id="F7VH30"/>
<feature type="transmembrane region" description="Helical" evidence="1">
    <location>
        <begin position="21"/>
        <end position="54"/>
    </location>
</feature>
<organism evidence="2 3">
    <name type="scientific">Acetobacter tropicalis NBRC 101654</name>
    <dbReference type="NCBI Taxonomy" id="749388"/>
    <lineage>
        <taxon>Bacteria</taxon>
        <taxon>Pseudomonadati</taxon>
        <taxon>Pseudomonadota</taxon>
        <taxon>Alphaproteobacteria</taxon>
        <taxon>Acetobacterales</taxon>
        <taxon>Acetobacteraceae</taxon>
        <taxon>Acetobacter</taxon>
    </lineage>
</organism>
<sequence>MEKFFSRGSFCKKILNFQRVFPCFIHILLMISFIVNLKTATLHCMVLVCIQYLLLDTQ</sequence>
<protein>
    <submittedName>
        <fullName evidence="2">Uncharacterized protein</fullName>
    </submittedName>
</protein>
<keyword evidence="1" id="KW-0812">Transmembrane</keyword>
<evidence type="ECO:0000256" key="1">
    <source>
        <dbReference type="SAM" id="Phobius"/>
    </source>
</evidence>
<accession>F7VH30</accession>